<reference evidence="5" key="4">
    <citation type="journal article" date="2019" name="Int. J. Syst. Evol. Microbiol.">
        <title>The Global Catalogue of Microorganisms (GCM) 10K type strain sequencing project: providing services to taxonomists for standard genome sequencing and annotation.</title>
        <authorList>
            <consortium name="The Broad Institute Genomics Platform"/>
            <consortium name="The Broad Institute Genome Sequencing Center for Infectious Disease"/>
            <person name="Wu L."/>
            <person name="Ma J."/>
        </authorList>
    </citation>
    <scope>NUCLEOTIDE SEQUENCE [LARGE SCALE GENOMIC DNA]</scope>
    <source>
        <strain evidence="5">CGMCC 1.12707</strain>
    </source>
</reference>
<name>A0A1M6XCY8_9FLAO</name>
<reference evidence="4" key="3">
    <citation type="submission" date="2016-11" db="EMBL/GenBank/DDBJ databases">
        <authorList>
            <person name="Varghese N."/>
            <person name="Submissions S."/>
        </authorList>
    </citation>
    <scope>NUCLEOTIDE SEQUENCE [LARGE SCALE GENOMIC DNA]</scope>
    <source>
        <strain evidence="4">DSM 27989</strain>
    </source>
</reference>
<dbReference type="Proteomes" id="UP000184120">
    <property type="component" value="Unassembled WGS sequence"/>
</dbReference>
<gene>
    <name evidence="2" type="ORF">GCM10010984_17560</name>
    <name evidence="3" type="ORF">SAMN05443634_105203</name>
</gene>
<sequence>MVEKSISEEVRITLKHEINNIKYTSLLNKNSQLYREKSELKIENEFLLFLFFSSLFVNFLFLLYFLKTLVLS</sequence>
<reference evidence="2" key="5">
    <citation type="submission" date="2024-05" db="EMBL/GenBank/DDBJ databases">
        <authorList>
            <person name="Sun Q."/>
            <person name="Zhou Y."/>
        </authorList>
    </citation>
    <scope>NUCLEOTIDE SEQUENCE</scope>
    <source>
        <strain evidence="2">CGMCC 1.12707</strain>
    </source>
</reference>
<evidence type="ECO:0000313" key="5">
    <source>
        <dbReference type="Proteomes" id="UP000650994"/>
    </source>
</evidence>
<protein>
    <submittedName>
        <fullName evidence="3">Uncharacterized protein</fullName>
    </submittedName>
</protein>
<dbReference type="AlphaFoldDB" id="A0A1M6XCY8"/>
<accession>A0A1M6XCY8</accession>
<dbReference type="Proteomes" id="UP000650994">
    <property type="component" value="Unassembled WGS sequence"/>
</dbReference>
<keyword evidence="1" id="KW-1133">Transmembrane helix</keyword>
<evidence type="ECO:0000313" key="2">
    <source>
        <dbReference type="EMBL" id="GGF00472.1"/>
    </source>
</evidence>
<keyword evidence="5" id="KW-1185">Reference proteome</keyword>
<dbReference type="EMBL" id="FRBH01000005">
    <property type="protein sequence ID" value="SHL03811.1"/>
    <property type="molecule type" value="Genomic_DNA"/>
</dbReference>
<feature type="transmembrane region" description="Helical" evidence="1">
    <location>
        <begin position="46"/>
        <end position="66"/>
    </location>
</feature>
<reference evidence="2" key="1">
    <citation type="journal article" date="2014" name="Int. J. Syst. Evol. Microbiol.">
        <title>Complete genome of a new Firmicutes species belonging to the dominant human colonic microbiota ('Ruminococcus bicirculans') reveals two chromosomes and a selective capacity to utilize plant glucans.</title>
        <authorList>
            <consortium name="NISC Comparative Sequencing Program"/>
            <person name="Wegmann U."/>
            <person name="Louis P."/>
            <person name="Goesmann A."/>
            <person name="Henrissat B."/>
            <person name="Duncan S.H."/>
            <person name="Flint H.J."/>
        </authorList>
    </citation>
    <scope>NUCLEOTIDE SEQUENCE</scope>
    <source>
        <strain evidence="2">CGMCC 1.12707</strain>
    </source>
</reference>
<organism evidence="3 4">
    <name type="scientific">Chishuiella changwenlii</name>
    <dbReference type="NCBI Taxonomy" id="1434701"/>
    <lineage>
        <taxon>Bacteria</taxon>
        <taxon>Pseudomonadati</taxon>
        <taxon>Bacteroidota</taxon>
        <taxon>Flavobacteriia</taxon>
        <taxon>Flavobacteriales</taxon>
        <taxon>Weeksellaceae</taxon>
        <taxon>Chishuiella</taxon>
    </lineage>
</organism>
<dbReference type="EMBL" id="BMFL01000011">
    <property type="protein sequence ID" value="GGF00472.1"/>
    <property type="molecule type" value="Genomic_DNA"/>
</dbReference>
<keyword evidence="1" id="KW-0472">Membrane</keyword>
<proteinExistence type="predicted"/>
<evidence type="ECO:0000313" key="3">
    <source>
        <dbReference type="EMBL" id="SHL03811.1"/>
    </source>
</evidence>
<evidence type="ECO:0000256" key="1">
    <source>
        <dbReference type="SAM" id="Phobius"/>
    </source>
</evidence>
<reference evidence="3" key="2">
    <citation type="submission" date="2016-11" db="EMBL/GenBank/DDBJ databases">
        <authorList>
            <person name="Jaros S."/>
            <person name="Januszkiewicz K."/>
            <person name="Wedrychowicz H."/>
        </authorList>
    </citation>
    <scope>NUCLEOTIDE SEQUENCE [LARGE SCALE GENOMIC DNA]</scope>
    <source>
        <strain evidence="3">DSM 27989</strain>
    </source>
</reference>
<evidence type="ECO:0000313" key="4">
    <source>
        <dbReference type="Proteomes" id="UP000184120"/>
    </source>
</evidence>
<keyword evidence="1" id="KW-0812">Transmembrane</keyword>